<comment type="caution">
    <text evidence="1">The sequence shown here is derived from an EMBL/GenBank/DDBJ whole genome shotgun (WGS) entry which is preliminary data.</text>
</comment>
<protein>
    <submittedName>
        <fullName evidence="1">Uncharacterized protein</fullName>
    </submittedName>
</protein>
<proteinExistence type="predicted"/>
<feature type="non-terminal residue" evidence="1">
    <location>
        <position position="1"/>
    </location>
</feature>
<organism evidence="1 2">
    <name type="scientific">Rotaria magnacalcarata</name>
    <dbReference type="NCBI Taxonomy" id="392030"/>
    <lineage>
        <taxon>Eukaryota</taxon>
        <taxon>Metazoa</taxon>
        <taxon>Spiralia</taxon>
        <taxon>Gnathifera</taxon>
        <taxon>Rotifera</taxon>
        <taxon>Eurotatoria</taxon>
        <taxon>Bdelloidea</taxon>
        <taxon>Philodinida</taxon>
        <taxon>Philodinidae</taxon>
        <taxon>Rotaria</taxon>
    </lineage>
</organism>
<evidence type="ECO:0000313" key="2">
    <source>
        <dbReference type="Proteomes" id="UP000676336"/>
    </source>
</evidence>
<name>A0A8S3IYX5_9BILA</name>
<accession>A0A8S3IYX5</accession>
<evidence type="ECO:0000313" key="1">
    <source>
        <dbReference type="EMBL" id="CAF5209435.1"/>
    </source>
</evidence>
<gene>
    <name evidence="1" type="ORF">SMN809_LOCUS77896</name>
</gene>
<dbReference type="AlphaFoldDB" id="A0A8S3IYX5"/>
<dbReference type="EMBL" id="CAJOBI010338487">
    <property type="protein sequence ID" value="CAF5209435.1"/>
    <property type="molecule type" value="Genomic_DNA"/>
</dbReference>
<sequence length="99" mass="11374">MRDRWLHDAFAVGLSSSASESEQINHNEYQALSAKSSIDEEEAVRLLGDYGISQDKAKIRLQELQTRKHEDVRGLFSTEDLVNVFKKLTTRPEIYHLLV</sequence>
<reference evidence="1" key="1">
    <citation type="submission" date="2021-02" db="EMBL/GenBank/DDBJ databases">
        <authorList>
            <person name="Nowell W R."/>
        </authorList>
    </citation>
    <scope>NUCLEOTIDE SEQUENCE</scope>
</reference>
<dbReference type="Proteomes" id="UP000676336">
    <property type="component" value="Unassembled WGS sequence"/>
</dbReference>